<feature type="transmembrane region" description="Helical" evidence="1">
    <location>
        <begin position="62"/>
        <end position="83"/>
    </location>
</feature>
<comment type="caution">
    <text evidence="2">The sequence shown here is derived from an EMBL/GenBank/DDBJ whole genome shotgun (WGS) entry which is preliminary data.</text>
</comment>
<keyword evidence="1" id="KW-0472">Membrane</keyword>
<evidence type="ECO:0000313" key="2">
    <source>
        <dbReference type="EMBL" id="GAA1264659.1"/>
    </source>
</evidence>
<dbReference type="EMBL" id="BAAALF010000165">
    <property type="protein sequence ID" value="GAA1264659.1"/>
    <property type="molecule type" value="Genomic_DNA"/>
</dbReference>
<evidence type="ECO:0000313" key="3">
    <source>
        <dbReference type="Proteomes" id="UP001500037"/>
    </source>
</evidence>
<feature type="transmembrane region" description="Helical" evidence="1">
    <location>
        <begin position="151"/>
        <end position="171"/>
    </location>
</feature>
<evidence type="ECO:0000256" key="1">
    <source>
        <dbReference type="SAM" id="Phobius"/>
    </source>
</evidence>
<accession>A0ABN1WU46</accession>
<feature type="transmembrane region" description="Helical" evidence="1">
    <location>
        <begin position="121"/>
        <end position="139"/>
    </location>
</feature>
<keyword evidence="1" id="KW-1133">Transmembrane helix</keyword>
<dbReference type="Proteomes" id="UP001500037">
    <property type="component" value="Unassembled WGS sequence"/>
</dbReference>
<gene>
    <name evidence="2" type="ORF">GCM10009665_62550</name>
</gene>
<proteinExistence type="predicted"/>
<feature type="transmembrane region" description="Helical" evidence="1">
    <location>
        <begin position="35"/>
        <end position="56"/>
    </location>
</feature>
<keyword evidence="1" id="KW-0812">Transmembrane</keyword>
<sequence length="179" mass="19123">MLYLVIVGCEAAFWVLLAAALLLRYGAGMPRLSTALLLALPAVDLLLFAACTVDLARGAAPTTAHGLAAVYLGTSVAFGPHLVRWADSRLAHRFGGPPPTRAPRTGPEHAAHERRTWLRHLLAWAIGGILILLDTAVAGGPHRSGPLMGLAATWTAVLVVDFLWSFSYTLFPRGPRTRS</sequence>
<keyword evidence="3" id="KW-1185">Reference proteome</keyword>
<feature type="transmembrane region" description="Helical" evidence="1">
    <location>
        <begin position="6"/>
        <end position="23"/>
    </location>
</feature>
<name>A0ABN1WU46_9ACTN</name>
<reference evidence="2 3" key="1">
    <citation type="journal article" date="2019" name="Int. J. Syst. Evol. Microbiol.">
        <title>The Global Catalogue of Microorganisms (GCM) 10K type strain sequencing project: providing services to taxonomists for standard genome sequencing and annotation.</title>
        <authorList>
            <consortium name="The Broad Institute Genomics Platform"/>
            <consortium name="The Broad Institute Genome Sequencing Center for Infectious Disease"/>
            <person name="Wu L."/>
            <person name="Ma J."/>
        </authorList>
    </citation>
    <scope>NUCLEOTIDE SEQUENCE [LARGE SCALE GENOMIC DNA]</scope>
    <source>
        <strain evidence="2 3">JCM 13004</strain>
    </source>
</reference>
<protein>
    <recommendedName>
        <fullName evidence="4">2TM domain-containing protein</fullName>
    </recommendedName>
</protein>
<evidence type="ECO:0008006" key="4">
    <source>
        <dbReference type="Google" id="ProtNLM"/>
    </source>
</evidence>
<dbReference type="RefSeq" id="WP_344445463.1">
    <property type="nucleotide sequence ID" value="NZ_BAAALF010000165.1"/>
</dbReference>
<organism evidence="2 3">
    <name type="scientific">Kitasatospora nipponensis</name>
    <dbReference type="NCBI Taxonomy" id="258049"/>
    <lineage>
        <taxon>Bacteria</taxon>
        <taxon>Bacillati</taxon>
        <taxon>Actinomycetota</taxon>
        <taxon>Actinomycetes</taxon>
        <taxon>Kitasatosporales</taxon>
        <taxon>Streptomycetaceae</taxon>
        <taxon>Kitasatospora</taxon>
    </lineage>
</organism>